<dbReference type="InterPro" id="IPR050740">
    <property type="entry name" value="Aldehyde_DH_Superfamily"/>
</dbReference>
<dbReference type="Gene3D" id="3.40.605.10">
    <property type="entry name" value="Aldehyde Dehydrogenase, Chain A, domain 1"/>
    <property type="match status" value="1"/>
</dbReference>
<gene>
    <name evidence="4" type="primary">aldA</name>
    <name evidence="4" type="ORF">FAZ97_30170</name>
</gene>
<comment type="similarity">
    <text evidence="1">Belongs to the aldehyde dehydrogenase family.</text>
</comment>
<dbReference type="OrthoDB" id="6882680at2"/>
<organism evidence="4 5">
    <name type="scientific">Paraburkholderia acidiphila</name>
    <dbReference type="NCBI Taxonomy" id="2571747"/>
    <lineage>
        <taxon>Bacteria</taxon>
        <taxon>Pseudomonadati</taxon>
        <taxon>Pseudomonadota</taxon>
        <taxon>Betaproteobacteria</taxon>
        <taxon>Burkholderiales</taxon>
        <taxon>Burkholderiaceae</taxon>
        <taxon>Paraburkholderia</taxon>
    </lineage>
</organism>
<dbReference type="NCBIfam" id="NF007497">
    <property type="entry name" value="PRK10090.1"/>
    <property type="match status" value="1"/>
</dbReference>
<dbReference type="PANTHER" id="PTHR43353">
    <property type="entry name" value="SUCCINATE-SEMIALDEHYDE DEHYDROGENASE, MITOCHONDRIAL"/>
    <property type="match status" value="1"/>
</dbReference>
<name>A0A7Z2JCS2_9BURK</name>
<sequence length="544" mass="59378">MGAIIGNVHFLIKKASRSVASQVQPGTDVFFHIWKKSLAYGNSLTLPKSRSYSPRELCKPAGTSTNKDVNVRHYQNFADNHFNDSARAPSIEVCNPATGDIVAAVDSASPEDADLAVQSAAAAQKKWRRMPAAERAKVLHRLADALVARADSIGQALALESGKSPQHARAEVQYAAEVTRYHAEWARRITGELIPSDNVSENLMLFREPIGVVVCLIPFNSPVYTLMRKVAPALITGNTVVVRPSSYTPCSALEIARAVQDANVPAGVINIMAMSHVVAEQICTHPSVGMITLTGSVGAGRKVLEYSQVNIAKVALELGGKTPAIIEPDANLEQAAADIVRSKTTNCGQLCTAVERVYVHEEVAPKLIGLLRNRMRERQWGDRSRNHDWMGPLIHDNARLHIHQMVARAIDDGAVLECGGVIPEGKGFFYPPTLLTGCRQEMEIVQEETFGPVLGVVTYRTLDEALEMANDHQFGLASMIYSENHRTIMRVANEIEAGECYVNRIPDDPYQGHHGGWKRSGIGGDDGQHGMLAFTQTRLVVVPY</sequence>
<evidence type="ECO:0000313" key="5">
    <source>
        <dbReference type="Proteomes" id="UP000434209"/>
    </source>
</evidence>
<evidence type="ECO:0000313" key="4">
    <source>
        <dbReference type="EMBL" id="QGZ59198.1"/>
    </source>
</evidence>
<evidence type="ECO:0000259" key="3">
    <source>
        <dbReference type="Pfam" id="PF00171"/>
    </source>
</evidence>
<dbReference type="FunFam" id="3.40.309.10:FF:000009">
    <property type="entry name" value="Aldehyde dehydrogenase A"/>
    <property type="match status" value="1"/>
</dbReference>
<keyword evidence="2" id="KW-0560">Oxidoreductase</keyword>
<reference evidence="4 5" key="1">
    <citation type="submission" date="2019-12" db="EMBL/GenBank/DDBJ databases">
        <title>Paraburkholderia acidiphila 7Q-K02 sp. nov and Paraburkholderia acidisoli DHF22 sp. nov., two strains isolated from forest soil.</title>
        <authorList>
            <person name="Gao Z."/>
            <person name="Qiu L."/>
        </authorList>
    </citation>
    <scope>NUCLEOTIDE SEQUENCE [LARGE SCALE GENOMIC DNA]</scope>
    <source>
        <strain evidence="4 5">7Q-K02</strain>
    </source>
</reference>
<dbReference type="InterPro" id="IPR015590">
    <property type="entry name" value="Aldehyde_DH_dom"/>
</dbReference>
<evidence type="ECO:0000256" key="1">
    <source>
        <dbReference type="ARBA" id="ARBA00009986"/>
    </source>
</evidence>
<dbReference type="GO" id="GO:0004777">
    <property type="term" value="F:succinate-semialdehyde dehydrogenase (NAD+) activity"/>
    <property type="evidence" value="ECO:0007669"/>
    <property type="project" value="TreeGrafter"/>
</dbReference>
<dbReference type="Gene3D" id="3.40.309.10">
    <property type="entry name" value="Aldehyde Dehydrogenase, Chain A, domain 2"/>
    <property type="match status" value="1"/>
</dbReference>
<feature type="domain" description="Aldehyde dehydrogenase" evidence="3">
    <location>
        <begin position="87"/>
        <end position="540"/>
    </location>
</feature>
<dbReference type="PANTHER" id="PTHR43353:SF5">
    <property type="entry name" value="SUCCINATE-SEMIALDEHYDE DEHYDROGENASE, MITOCHONDRIAL"/>
    <property type="match status" value="1"/>
</dbReference>
<dbReference type="InterPro" id="IPR016162">
    <property type="entry name" value="Ald_DH_N"/>
</dbReference>
<protein>
    <submittedName>
        <fullName evidence="4">Aldehyde dehydrogenase</fullName>
    </submittedName>
</protein>
<dbReference type="Proteomes" id="UP000434209">
    <property type="component" value="Chromosome 3"/>
</dbReference>
<dbReference type="EMBL" id="CP046911">
    <property type="protein sequence ID" value="QGZ59198.1"/>
    <property type="molecule type" value="Genomic_DNA"/>
</dbReference>
<dbReference type="InterPro" id="IPR016161">
    <property type="entry name" value="Ald_DH/histidinol_DH"/>
</dbReference>
<proteinExistence type="inferred from homology"/>
<dbReference type="SUPFAM" id="SSF53720">
    <property type="entry name" value="ALDH-like"/>
    <property type="match status" value="1"/>
</dbReference>
<dbReference type="FunFam" id="3.40.605.10:FF:000007">
    <property type="entry name" value="NAD/NADP-dependent betaine aldehyde dehydrogenase"/>
    <property type="match status" value="1"/>
</dbReference>
<dbReference type="InterPro" id="IPR016163">
    <property type="entry name" value="Ald_DH_C"/>
</dbReference>
<evidence type="ECO:0000256" key="2">
    <source>
        <dbReference type="ARBA" id="ARBA00023002"/>
    </source>
</evidence>
<dbReference type="GO" id="GO:0009450">
    <property type="term" value="P:gamma-aminobutyric acid catabolic process"/>
    <property type="evidence" value="ECO:0007669"/>
    <property type="project" value="TreeGrafter"/>
</dbReference>
<accession>A0A7Z2JCS2</accession>
<dbReference type="KEGG" id="pacp:FAZ97_30170"/>
<dbReference type="GO" id="GO:0005829">
    <property type="term" value="C:cytosol"/>
    <property type="evidence" value="ECO:0007669"/>
    <property type="project" value="TreeGrafter"/>
</dbReference>
<dbReference type="AlphaFoldDB" id="A0A7Z2JCS2"/>
<keyword evidence="5" id="KW-1185">Reference proteome</keyword>
<dbReference type="Pfam" id="PF00171">
    <property type="entry name" value="Aldedh"/>
    <property type="match status" value="1"/>
</dbReference>